<dbReference type="PANTHER" id="PTHR23407:SF1">
    <property type="entry name" value="5-FORMYLTETRAHYDROFOLATE CYCLO-LIGASE"/>
    <property type="match status" value="1"/>
</dbReference>
<evidence type="ECO:0000313" key="5">
    <source>
        <dbReference type="EMBL" id="GAA4006296.1"/>
    </source>
</evidence>
<evidence type="ECO:0000256" key="4">
    <source>
        <dbReference type="RuleBase" id="RU361279"/>
    </source>
</evidence>
<dbReference type="EC" id="6.3.3.2" evidence="4"/>
<evidence type="ECO:0000256" key="2">
    <source>
        <dbReference type="ARBA" id="ARBA00022741"/>
    </source>
</evidence>
<keyword evidence="3 4" id="KW-0067">ATP-binding</keyword>
<sequence>MVVPSPFPFPSDKPALRTEMRARRRAYAASLAPATRLALEAELAAALEPLLFAARIVAAYQPMKDEISPLGALERARALGKETALPAFAARDSRMTFRAGAATEPGPWGLLQPPSSSPPVVPDLILVPLVACDLAGNRIGMGQGHYDRALEGLRVKARLVGTGWDMQLLDGSIAADPWDQTLDAFASPAGLKEFKDQ</sequence>
<evidence type="ECO:0000256" key="3">
    <source>
        <dbReference type="ARBA" id="ARBA00022840"/>
    </source>
</evidence>
<keyword evidence="2 4" id="KW-0547">Nucleotide-binding</keyword>
<protein>
    <recommendedName>
        <fullName evidence="4">5-formyltetrahydrofolate cyclo-ligase</fullName>
        <ecNumber evidence="4">6.3.3.2</ecNumber>
    </recommendedName>
</protein>
<keyword evidence="6" id="KW-1185">Reference proteome</keyword>
<gene>
    <name evidence="5" type="ORF">GCM10022211_18670</name>
</gene>
<comment type="catalytic activity">
    <reaction evidence="4">
        <text>(6S)-5-formyl-5,6,7,8-tetrahydrofolate + ATP = (6R)-5,10-methenyltetrahydrofolate + ADP + phosphate</text>
        <dbReference type="Rhea" id="RHEA:10488"/>
        <dbReference type="ChEBI" id="CHEBI:30616"/>
        <dbReference type="ChEBI" id="CHEBI:43474"/>
        <dbReference type="ChEBI" id="CHEBI:57455"/>
        <dbReference type="ChEBI" id="CHEBI:57457"/>
        <dbReference type="ChEBI" id="CHEBI:456216"/>
        <dbReference type="EC" id="6.3.3.2"/>
    </reaction>
</comment>
<organism evidence="5 6">
    <name type="scientific">Sphingomonas humi</name>
    <dbReference type="NCBI Taxonomy" id="335630"/>
    <lineage>
        <taxon>Bacteria</taxon>
        <taxon>Pseudomonadati</taxon>
        <taxon>Pseudomonadota</taxon>
        <taxon>Alphaproteobacteria</taxon>
        <taxon>Sphingomonadales</taxon>
        <taxon>Sphingomonadaceae</taxon>
        <taxon>Sphingomonas</taxon>
    </lineage>
</organism>
<dbReference type="RefSeq" id="WP_344709997.1">
    <property type="nucleotide sequence ID" value="NZ_BAAAZD010000002.1"/>
</dbReference>
<comment type="similarity">
    <text evidence="1 4">Belongs to the 5-formyltetrahydrofolate cyclo-ligase family.</text>
</comment>
<dbReference type="Proteomes" id="UP001501310">
    <property type="component" value="Unassembled WGS sequence"/>
</dbReference>
<evidence type="ECO:0000313" key="6">
    <source>
        <dbReference type="Proteomes" id="UP001501310"/>
    </source>
</evidence>
<evidence type="ECO:0000256" key="1">
    <source>
        <dbReference type="ARBA" id="ARBA00010638"/>
    </source>
</evidence>
<name>A0ABP7S3P8_9SPHN</name>
<comment type="caution">
    <text evidence="5">The sequence shown here is derived from an EMBL/GenBank/DDBJ whole genome shotgun (WGS) entry which is preliminary data.</text>
</comment>
<reference evidence="6" key="1">
    <citation type="journal article" date="2019" name="Int. J. Syst. Evol. Microbiol.">
        <title>The Global Catalogue of Microorganisms (GCM) 10K type strain sequencing project: providing services to taxonomists for standard genome sequencing and annotation.</title>
        <authorList>
            <consortium name="The Broad Institute Genomics Platform"/>
            <consortium name="The Broad Institute Genome Sequencing Center for Infectious Disease"/>
            <person name="Wu L."/>
            <person name="Ma J."/>
        </authorList>
    </citation>
    <scope>NUCLEOTIDE SEQUENCE [LARGE SCALE GENOMIC DNA]</scope>
    <source>
        <strain evidence="6">JCM 16603</strain>
    </source>
</reference>
<dbReference type="NCBIfam" id="TIGR02727">
    <property type="entry name" value="MTHFS_bact"/>
    <property type="match status" value="1"/>
</dbReference>
<dbReference type="Gene3D" id="3.40.50.10420">
    <property type="entry name" value="NagB/RpiA/CoA transferase-like"/>
    <property type="match status" value="1"/>
</dbReference>
<dbReference type="InterPro" id="IPR037171">
    <property type="entry name" value="NagB/RpiA_transferase-like"/>
</dbReference>
<dbReference type="PANTHER" id="PTHR23407">
    <property type="entry name" value="ATPASE INHIBITOR/5-FORMYLTETRAHYDROFOLATE CYCLO-LIGASE"/>
    <property type="match status" value="1"/>
</dbReference>
<dbReference type="SUPFAM" id="SSF100950">
    <property type="entry name" value="NagB/RpiA/CoA transferase-like"/>
    <property type="match status" value="1"/>
</dbReference>
<dbReference type="InterPro" id="IPR024185">
    <property type="entry name" value="FTHF_cligase-like_sf"/>
</dbReference>
<dbReference type="EMBL" id="BAAAZD010000002">
    <property type="protein sequence ID" value="GAA4006296.1"/>
    <property type="molecule type" value="Genomic_DNA"/>
</dbReference>
<keyword evidence="4" id="KW-0460">Magnesium</keyword>
<keyword evidence="4" id="KW-0479">Metal-binding</keyword>
<proteinExistence type="inferred from homology"/>
<dbReference type="Pfam" id="PF01812">
    <property type="entry name" value="5-FTHF_cyc-lig"/>
    <property type="match status" value="1"/>
</dbReference>
<dbReference type="PIRSF" id="PIRSF006806">
    <property type="entry name" value="FTHF_cligase"/>
    <property type="match status" value="1"/>
</dbReference>
<dbReference type="InterPro" id="IPR002698">
    <property type="entry name" value="FTHF_cligase"/>
</dbReference>
<comment type="cofactor">
    <cofactor evidence="4">
        <name>Mg(2+)</name>
        <dbReference type="ChEBI" id="CHEBI:18420"/>
    </cofactor>
</comment>
<accession>A0ABP7S3P8</accession>